<dbReference type="Proteomes" id="UP000254051">
    <property type="component" value="Unassembled WGS sequence"/>
</dbReference>
<keyword evidence="2 4" id="KW-0862">Zinc</keyword>
<evidence type="ECO:0000313" key="7">
    <source>
        <dbReference type="EMBL" id="SUQ13497.1"/>
    </source>
</evidence>
<dbReference type="SUPFAM" id="SSF50129">
    <property type="entry name" value="GroES-like"/>
    <property type="match status" value="1"/>
</dbReference>
<dbReference type="Pfam" id="PF08240">
    <property type="entry name" value="ADH_N"/>
    <property type="match status" value="1"/>
</dbReference>
<dbReference type="InterPro" id="IPR011032">
    <property type="entry name" value="GroES-like_sf"/>
</dbReference>
<reference evidence="8" key="1">
    <citation type="submission" date="2017-07" db="EMBL/GenBank/DDBJ databases">
        <authorList>
            <person name="Varghese N."/>
            <person name="Submissions S."/>
        </authorList>
    </citation>
    <scope>NUCLEOTIDE SEQUENCE [LARGE SCALE GENOMIC DNA]</scope>
    <source>
        <strain evidence="8">NLAE-zl-C134</strain>
    </source>
</reference>
<feature type="domain" description="Alcohol dehydrogenase-like C-terminal" evidence="5">
    <location>
        <begin position="195"/>
        <end position="319"/>
    </location>
</feature>
<keyword evidence="8" id="KW-1185">Reference proteome</keyword>
<dbReference type="InterPro" id="IPR050129">
    <property type="entry name" value="Zn_alcohol_dh"/>
</dbReference>
<evidence type="ECO:0000256" key="4">
    <source>
        <dbReference type="RuleBase" id="RU361277"/>
    </source>
</evidence>
<comment type="similarity">
    <text evidence="4">Belongs to the zinc-containing alcohol dehydrogenase family.</text>
</comment>
<dbReference type="AlphaFoldDB" id="A0A316A067"/>
<evidence type="ECO:0000256" key="1">
    <source>
        <dbReference type="ARBA" id="ARBA00022723"/>
    </source>
</evidence>
<dbReference type="GO" id="GO:0016491">
    <property type="term" value="F:oxidoreductase activity"/>
    <property type="evidence" value="ECO:0007669"/>
    <property type="project" value="UniProtKB-KW"/>
</dbReference>
<dbReference type="InterPro" id="IPR013154">
    <property type="entry name" value="ADH-like_N"/>
</dbReference>
<organism evidence="7 8">
    <name type="scientific">Faecalicatena contorta</name>
    <dbReference type="NCBI Taxonomy" id="39482"/>
    <lineage>
        <taxon>Bacteria</taxon>
        <taxon>Bacillati</taxon>
        <taxon>Bacillota</taxon>
        <taxon>Clostridia</taxon>
        <taxon>Lachnospirales</taxon>
        <taxon>Lachnospiraceae</taxon>
        <taxon>Faecalicatena</taxon>
    </lineage>
</organism>
<dbReference type="InterPro" id="IPR036291">
    <property type="entry name" value="NAD(P)-bd_dom_sf"/>
</dbReference>
<evidence type="ECO:0000259" key="5">
    <source>
        <dbReference type="Pfam" id="PF00107"/>
    </source>
</evidence>
<gene>
    <name evidence="7" type="ORF">SAMN05216529_103227</name>
</gene>
<dbReference type="PANTHER" id="PTHR43401">
    <property type="entry name" value="L-THREONINE 3-DEHYDROGENASE"/>
    <property type="match status" value="1"/>
</dbReference>
<sequence>MASIGQKPKKMKALVAYDKDRYVLETEYPTPECGPDDIIIKTEACGVCAGDLKCSHGAAMFWGDEVQPSWVKPPFIPGHEFFGRIVEMGENVKGYELGDRIIADQIVPCGECRFCKDGHYWMCQPHNIFGFQKENNGGMAEYVRFPKTSVISRVPDTMSVENALLIEPYGCSKHAVDRGSITNEDVVVISGAGTLGLGMVTYTRMKNAKKLIVLDMMDERLEKAKEFGADLVWNPGKVDVIKEIEALTDGYGCDVYIEATGHPSSVIQGLSMVRKLGRFVEFSVFGAPTTVDWSIIGDRKELDILGAHLSPYAFPFVIENIENGNLNTGGVISKEFKIEEWEKAFEYATGKYGDFKVALVFE</sequence>
<dbReference type="Pfam" id="PF00107">
    <property type="entry name" value="ADH_zinc_N"/>
    <property type="match status" value="1"/>
</dbReference>
<accession>A0A316A067</accession>
<dbReference type="Gene3D" id="3.40.50.720">
    <property type="entry name" value="NAD(P)-binding Rossmann-like Domain"/>
    <property type="match status" value="1"/>
</dbReference>
<dbReference type="InterPro" id="IPR002328">
    <property type="entry name" value="ADH_Zn_CS"/>
</dbReference>
<protein>
    <submittedName>
        <fullName evidence="7">L-iditol 2-dehydrogenase</fullName>
    </submittedName>
</protein>
<feature type="domain" description="Alcohol dehydrogenase-like N-terminal" evidence="6">
    <location>
        <begin position="34"/>
        <end position="152"/>
    </location>
</feature>
<evidence type="ECO:0000259" key="6">
    <source>
        <dbReference type="Pfam" id="PF08240"/>
    </source>
</evidence>
<proteinExistence type="inferred from homology"/>
<keyword evidence="3" id="KW-0560">Oxidoreductase</keyword>
<dbReference type="SUPFAM" id="SSF51735">
    <property type="entry name" value="NAD(P)-binding Rossmann-fold domains"/>
    <property type="match status" value="1"/>
</dbReference>
<dbReference type="PANTHER" id="PTHR43401:SF2">
    <property type="entry name" value="L-THREONINE 3-DEHYDROGENASE"/>
    <property type="match status" value="1"/>
</dbReference>
<evidence type="ECO:0000256" key="2">
    <source>
        <dbReference type="ARBA" id="ARBA00022833"/>
    </source>
</evidence>
<comment type="cofactor">
    <cofactor evidence="4">
        <name>Zn(2+)</name>
        <dbReference type="ChEBI" id="CHEBI:29105"/>
    </cofactor>
</comment>
<dbReference type="InterPro" id="IPR013149">
    <property type="entry name" value="ADH-like_C"/>
</dbReference>
<evidence type="ECO:0000313" key="8">
    <source>
        <dbReference type="Proteomes" id="UP000254051"/>
    </source>
</evidence>
<name>A0A316A067_9FIRM</name>
<dbReference type="Gene3D" id="3.90.180.10">
    <property type="entry name" value="Medium-chain alcohol dehydrogenases, catalytic domain"/>
    <property type="match status" value="1"/>
</dbReference>
<evidence type="ECO:0000256" key="3">
    <source>
        <dbReference type="ARBA" id="ARBA00023002"/>
    </source>
</evidence>
<dbReference type="PROSITE" id="PS00059">
    <property type="entry name" value="ADH_ZINC"/>
    <property type="match status" value="1"/>
</dbReference>
<dbReference type="RefSeq" id="WP_330405813.1">
    <property type="nucleotide sequence ID" value="NZ_QGDS01000003.1"/>
</dbReference>
<keyword evidence="1 4" id="KW-0479">Metal-binding</keyword>
<dbReference type="EMBL" id="UHJJ01000003">
    <property type="protein sequence ID" value="SUQ13497.1"/>
    <property type="molecule type" value="Genomic_DNA"/>
</dbReference>
<dbReference type="GO" id="GO:0008270">
    <property type="term" value="F:zinc ion binding"/>
    <property type="evidence" value="ECO:0007669"/>
    <property type="project" value="InterPro"/>
</dbReference>